<dbReference type="PRINTS" id="PR00507">
    <property type="entry name" value="N12N6MTFRASE"/>
</dbReference>
<dbReference type="PANTHER" id="PTHR33841:SF5">
    <property type="entry name" value="DNA METHYLASE (MODIFICATION METHYLASE) (METHYLTRANSFERASE)-RELATED"/>
    <property type="match status" value="1"/>
</dbReference>
<dbReference type="EMBL" id="JAOPJZ010000004">
    <property type="protein sequence ID" value="MCU4751959.1"/>
    <property type="molecule type" value="Genomic_DNA"/>
</dbReference>
<dbReference type="PANTHER" id="PTHR33841">
    <property type="entry name" value="DNA METHYLTRANSFERASE YEEA-RELATED"/>
    <property type="match status" value="1"/>
</dbReference>
<dbReference type="GO" id="GO:0003677">
    <property type="term" value="F:DNA binding"/>
    <property type="evidence" value="ECO:0007669"/>
    <property type="project" value="InterPro"/>
</dbReference>
<gene>
    <name evidence="8" type="ORF">OB919_08175</name>
</gene>
<dbReference type="GO" id="GO:0009307">
    <property type="term" value="P:DNA restriction-modification system"/>
    <property type="evidence" value="ECO:0007669"/>
    <property type="project" value="UniProtKB-KW"/>
</dbReference>
<dbReference type="Gene3D" id="3.40.50.150">
    <property type="entry name" value="Vaccinia Virus protein VP39"/>
    <property type="match status" value="1"/>
</dbReference>
<protein>
    <submittedName>
        <fullName evidence="8">N-6 DNA methylase</fullName>
    </submittedName>
</protein>
<keyword evidence="4" id="KW-0680">Restriction system</keyword>
<dbReference type="InterPro" id="IPR054520">
    <property type="entry name" value="M_Eco57I_C"/>
</dbReference>
<reference evidence="8 9" key="1">
    <citation type="submission" date="2022-09" db="EMBL/GenBank/DDBJ databases">
        <title>Enrichment on poylsaccharides allowed isolation of novel metabolic and taxonomic groups of Haloarchaea.</title>
        <authorList>
            <person name="Sorokin D.Y."/>
            <person name="Elcheninov A.G."/>
            <person name="Khizhniak T.V."/>
            <person name="Kolganova T.V."/>
            <person name="Kublanov I.V."/>
        </authorList>
    </citation>
    <scope>NUCLEOTIDE SEQUENCE [LARGE SCALE GENOMIC DNA]</scope>
    <source>
        <strain evidence="8 9">AArc-curdl1</strain>
    </source>
</reference>
<dbReference type="InterPro" id="IPR029063">
    <property type="entry name" value="SAM-dependent_MTases_sf"/>
</dbReference>
<feature type="region of interest" description="Disordered" evidence="5">
    <location>
        <begin position="1"/>
        <end position="26"/>
    </location>
</feature>
<keyword evidence="1 8" id="KW-0489">Methyltransferase</keyword>
<keyword evidence="3" id="KW-0949">S-adenosyl-L-methionine</keyword>
<dbReference type="InterPro" id="IPR050953">
    <property type="entry name" value="N4_N6_ade-DNA_methylase"/>
</dbReference>
<dbReference type="Pfam" id="PF22837">
    <property type="entry name" value="M_Eco57I_C"/>
    <property type="match status" value="1"/>
</dbReference>
<dbReference type="InterPro" id="IPR002052">
    <property type="entry name" value="DNA_methylase_N6_adenine_CS"/>
</dbReference>
<evidence type="ECO:0000313" key="8">
    <source>
        <dbReference type="EMBL" id="MCU4751959.1"/>
    </source>
</evidence>
<evidence type="ECO:0000256" key="1">
    <source>
        <dbReference type="ARBA" id="ARBA00022603"/>
    </source>
</evidence>
<feature type="domain" description="DNA methylase adenine-specific" evidence="6">
    <location>
        <begin position="225"/>
        <end position="463"/>
    </location>
</feature>
<evidence type="ECO:0000256" key="5">
    <source>
        <dbReference type="SAM" id="MobiDB-lite"/>
    </source>
</evidence>
<dbReference type="GO" id="GO:0008170">
    <property type="term" value="F:N-methyltransferase activity"/>
    <property type="evidence" value="ECO:0007669"/>
    <property type="project" value="InterPro"/>
</dbReference>
<accession>A0AAP3E777</accession>
<dbReference type="GO" id="GO:0009007">
    <property type="term" value="F:site-specific DNA-methyltransferase (adenine-specific) activity"/>
    <property type="evidence" value="ECO:0007669"/>
    <property type="project" value="UniProtKB-EC"/>
</dbReference>
<keyword evidence="2" id="KW-0808">Transferase</keyword>
<evidence type="ECO:0000259" key="7">
    <source>
        <dbReference type="Pfam" id="PF22837"/>
    </source>
</evidence>
<dbReference type="Proteomes" id="UP001321047">
    <property type="component" value="Unassembled WGS sequence"/>
</dbReference>
<evidence type="ECO:0000313" key="9">
    <source>
        <dbReference type="Proteomes" id="UP001321047"/>
    </source>
</evidence>
<name>A0AAP3E777_9EURY</name>
<dbReference type="RefSeq" id="WP_342808262.1">
    <property type="nucleotide sequence ID" value="NZ_JAOPJZ010000004.1"/>
</dbReference>
<evidence type="ECO:0000256" key="4">
    <source>
        <dbReference type="ARBA" id="ARBA00022747"/>
    </source>
</evidence>
<dbReference type="Pfam" id="PF02384">
    <property type="entry name" value="N6_Mtase"/>
    <property type="match status" value="1"/>
</dbReference>
<comment type="caution">
    <text evidence="8">The sequence shown here is derived from an EMBL/GenBank/DDBJ whole genome shotgun (WGS) entry which is preliminary data.</text>
</comment>
<dbReference type="PROSITE" id="PS00092">
    <property type="entry name" value="N6_MTASE"/>
    <property type="match status" value="1"/>
</dbReference>
<feature type="domain" description="Type II methyltransferase M.Eco57I C-terminal" evidence="7">
    <location>
        <begin position="515"/>
        <end position="783"/>
    </location>
</feature>
<dbReference type="GO" id="GO:0032259">
    <property type="term" value="P:methylation"/>
    <property type="evidence" value="ECO:0007669"/>
    <property type="project" value="UniProtKB-KW"/>
</dbReference>
<dbReference type="AlphaFoldDB" id="A0AAP3E777"/>
<evidence type="ECO:0000256" key="2">
    <source>
        <dbReference type="ARBA" id="ARBA00022679"/>
    </source>
</evidence>
<dbReference type="InterPro" id="IPR003356">
    <property type="entry name" value="DNA_methylase_A-5"/>
</dbReference>
<evidence type="ECO:0000259" key="6">
    <source>
        <dbReference type="Pfam" id="PF02384"/>
    </source>
</evidence>
<evidence type="ECO:0000256" key="3">
    <source>
        <dbReference type="ARBA" id="ARBA00022691"/>
    </source>
</evidence>
<keyword evidence="9" id="KW-1185">Reference proteome</keyword>
<proteinExistence type="predicted"/>
<dbReference type="CDD" id="cd02440">
    <property type="entry name" value="AdoMet_MTases"/>
    <property type="match status" value="1"/>
</dbReference>
<feature type="compositionally biased region" description="Basic and acidic residues" evidence="5">
    <location>
        <begin position="1"/>
        <end position="10"/>
    </location>
</feature>
<organism evidence="8 9">
    <name type="scientific">Natronosalvus hydrolyticus</name>
    <dbReference type="NCBI Taxonomy" id="2979988"/>
    <lineage>
        <taxon>Archaea</taxon>
        <taxon>Methanobacteriati</taxon>
        <taxon>Methanobacteriota</taxon>
        <taxon>Stenosarchaea group</taxon>
        <taxon>Halobacteria</taxon>
        <taxon>Halobacteriales</taxon>
        <taxon>Natrialbaceae</taxon>
        <taxon>Natronosalvus</taxon>
    </lineage>
</organism>
<dbReference type="SUPFAM" id="SSF53335">
    <property type="entry name" value="S-adenosyl-L-methionine-dependent methyltransferases"/>
    <property type="match status" value="1"/>
</dbReference>
<sequence>MGSSGEKDESPITPMGLEARRREQIGEVIEQLAGDDHDSPSPFSEPELYRTAASLGIPIWEAEVKERFTARILDRLNYEQDPVAQAFVPVVGETLIEAIKTAAETVVPALNSELPQSLRKRLEDWCELHGFDSLEHTAVQTIIARQALLSVLLQAALYERQRKQHAWPQLDTDPQTALHQIEERTGSPGFEACVLDDVVQLFESTDLQAVLGERHRVLYSSQPTEAIGRLYEALLPSEYRRTIGQHRTPPEIGNLMQTWATSGGDAVLDPGMGAGGLSTPFHPRWDVSTDPGDVTGIDRSPIAARMGITAQTLARQSTTAQLTDFLDLTPEDLDHDVDAVVCNPPYTRYQALPAEYRAERNAQAEDRTGLEIPGTSPLYAYFLYHLRQFLNPGDRAAVIVPHVFLARDYGTPLKQFLLREFHVKGLLMSDPNTESVFENAQTTELILFLEARSGSEETGVTRFIRVDEKQDVPSLVDAVRNGGQGETDWGVIHCFKQADLAPEQKWDRLFDPIDVETSPRLTPLSEVADVRRGLQTGENDFFCLTQETVDAWGIEPRFLERMVPKPEYVEGYDVRSDDWEHYRADNRPNWLLYHTDPIEGVPATTYDHEADRAEWSEAATTEEPVYSVVEYLRHGLPEHKTLSTRATVHRREPWYCVERGDVAPILIAPMSRSGIRFLLNETNARHLNSYYGVYLDPAIGRTGKKALLAYLNSTFVNKIVSQEQHTLSGGLKKIEPGDAKDLPIIDPRELPDTVVFTLADSFDDLREAARYNEDEDPIISRIDSVLEREL</sequence>